<dbReference type="Proteomes" id="UP000184612">
    <property type="component" value="Unassembled WGS sequence"/>
</dbReference>
<accession>A0A1M7Y5U1</accession>
<reference evidence="1 2" key="1">
    <citation type="submission" date="2016-12" db="EMBL/GenBank/DDBJ databases">
        <authorList>
            <person name="Song W.-J."/>
            <person name="Kurnit D.M."/>
        </authorList>
    </citation>
    <scope>NUCLEOTIDE SEQUENCE [LARGE SCALE GENOMIC DNA]</scope>
    <source>
        <strain evidence="1 2">DSM 12503</strain>
    </source>
</reference>
<evidence type="ECO:0000313" key="2">
    <source>
        <dbReference type="Proteomes" id="UP000184612"/>
    </source>
</evidence>
<dbReference type="PANTHER" id="PTHR35340">
    <property type="entry name" value="PQQ ENZYME REPEAT PROTEIN-RELATED"/>
    <property type="match status" value="1"/>
</dbReference>
<dbReference type="RefSeq" id="WP_073588334.1">
    <property type="nucleotide sequence ID" value="NZ_FRFD01000004.1"/>
</dbReference>
<keyword evidence="2" id="KW-1185">Reference proteome</keyword>
<name>A0A1M7Y5U1_9FIRM</name>
<keyword evidence="1" id="KW-0808">Transferase</keyword>
<dbReference type="AlphaFoldDB" id="A0A1M7Y5U1"/>
<proteinExistence type="predicted"/>
<dbReference type="InterPro" id="IPR010262">
    <property type="entry name" value="Arylsulfotransferase_bact"/>
</dbReference>
<organism evidence="1 2">
    <name type="scientific">Anaerocolumna xylanovorans DSM 12503</name>
    <dbReference type="NCBI Taxonomy" id="1121345"/>
    <lineage>
        <taxon>Bacteria</taxon>
        <taxon>Bacillati</taxon>
        <taxon>Bacillota</taxon>
        <taxon>Clostridia</taxon>
        <taxon>Lachnospirales</taxon>
        <taxon>Lachnospiraceae</taxon>
        <taxon>Anaerocolumna</taxon>
    </lineage>
</organism>
<dbReference type="InterPro" id="IPR053143">
    <property type="entry name" value="Arylsulfate_ST"/>
</dbReference>
<protein>
    <submittedName>
        <fullName evidence="1">Arylsulfotransferase (ASST)</fullName>
    </submittedName>
</protein>
<sequence>MGLPTIYPTGVTYYDKDKTFNGYTVYPSLKGALLIDMNGNEVQLWTGLGGFPNKILPGGYVFGTTGERNPKYAYQDQLDLVQVDWDGKIVWKFDHTELVADPGSEPRYVARQHHDFQREGSSTGYYAPDSAPYTDHGNTLILTHENIYNHAISDKRLLDDKIIEVTWEGGIIWTWRANEHFDEFGFDEAAKNVLFRDPGVARNFDGDWLHINSISTLGPNKWYDAGDERFHPDNIIFDSRNANILAIIEKKTGKIVWKLGPDFNENEATKKLGWIIGQHHFHLIPKGLPGEGDFLVYDNGGAGGYGAPNPSSKYGVNNAVRDYSRVLQFNPLTLEITWQYTPLEAGAMLFTDASKFYSSFISSAQRLPNGNTLITEGSDGRIFEVTPEHEIVWEYINPYFKKILGKFNSNMVYRAYRVPYEWIPQLEKPVETAVEKIDISTFRVPGASASEASGKVTVTEGIDSNKKSLTGMGDEEEEQVNFCVTTVTKDDAL</sequence>
<evidence type="ECO:0000313" key="1">
    <source>
        <dbReference type="EMBL" id="SHO47721.1"/>
    </source>
</evidence>
<dbReference type="STRING" id="1121345.SAMN02745217_01637"/>
<dbReference type="GO" id="GO:0004062">
    <property type="term" value="F:aryl sulfotransferase activity"/>
    <property type="evidence" value="ECO:0007669"/>
    <property type="project" value="InterPro"/>
</dbReference>
<gene>
    <name evidence="1" type="ORF">SAMN02745217_01637</name>
</gene>
<dbReference type="EMBL" id="FRFD01000004">
    <property type="protein sequence ID" value="SHO47721.1"/>
    <property type="molecule type" value="Genomic_DNA"/>
</dbReference>
<dbReference type="OrthoDB" id="264813at2"/>
<dbReference type="Pfam" id="PF05935">
    <property type="entry name" value="Arylsulfotrans"/>
    <property type="match status" value="1"/>
</dbReference>
<dbReference type="PANTHER" id="PTHR35340:SF5">
    <property type="entry name" value="ASST-DOMAIN-CONTAINING PROTEIN"/>
    <property type="match status" value="1"/>
</dbReference>